<comment type="similarity">
    <text evidence="1">Belongs to the LytR/CpsA/Psr (LCP) family.</text>
</comment>
<dbReference type="PANTHER" id="PTHR33392:SF6">
    <property type="entry name" value="POLYISOPRENYL-TEICHOIC ACID--PEPTIDOGLYCAN TEICHOIC ACID TRANSFERASE TAGU"/>
    <property type="match status" value="1"/>
</dbReference>
<dbReference type="InterPro" id="IPR004474">
    <property type="entry name" value="LytR_CpsA_psr"/>
</dbReference>
<dbReference type="Pfam" id="PF03816">
    <property type="entry name" value="LytR_cpsA_psr"/>
    <property type="match status" value="1"/>
</dbReference>
<feature type="domain" description="Cell envelope-related transcriptional attenuator" evidence="3">
    <location>
        <begin position="100"/>
        <end position="269"/>
    </location>
</feature>
<comment type="caution">
    <text evidence="4">The sequence shown here is derived from an EMBL/GenBank/DDBJ whole genome shotgun (WGS) entry which is preliminary data.</text>
</comment>
<reference evidence="5" key="1">
    <citation type="submission" date="2017-09" db="EMBL/GenBank/DDBJ databases">
        <title>Depth-based differentiation of microbial function through sediment-hosted aquifers and enrichment of novel symbionts in the deep terrestrial subsurface.</title>
        <authorList>
            <person name="Probst A.J."/>
            <person name="Ladd B."/>
            <person name="Jarett J.K."/>
            <person name="Geller-Mcgrath D.E."/>
            <person name="Sieber C.M.K."/>
            <person name="Emerson J.B."/>
            <person name="Anantharaman K."/>
            <person name="Thomas B.C."/>
            <person name="Malmstrom R."/>
            <person name="Stieglmeier M."/>
            <person name="Klingl A."/>
            <person name="Woyke T."/>
            <person name="Ryan C.M."/>
            <person name="Banfield J.F."/>
        </authorList>
    </citation>
    <scope>NUCLEOTIDE SEQUENCE [LARGE SCALE GENOMIC DNA]</scope>
</reference>
<dbReference type="AlphaFoldDB" id="A0A2M7AWF6"/>
<keyword evidence="2" id="KW-0812">Transmembrane</keyword>
<dbReference type="Proteomes" id="UP000228775">
    <property type="component" value="Unassembled WGS sequence"/>
</dbReference>
<evidence type="ECO:0000256" key="1">
    <source>
        <dbReference type="ARBA" id="ARBA00006068"/>
    </source>
</evidence>
<dbReference type="PANTHER" id="PTHR33392">
    <property type="entry name" value="POLYISOPRENYL-TEICHOIC ACID--PEPTIDOGLYCAN TEICHOIC ACID TRANSFERASE TAGU"/>
    <property type="match status" value="1"/>
</dbReference>
<keyword evidence="2" id="KW-1133">Transmembrane helix</keyword>
<protein>
    <recommendedName>
        <fullName evidence="3">Cell envelope-related transcriptional attenuator domain-containing protein</fullName>
    </recommendedName>
</protein>
<evidence type="ECO:0000313" key="4">
    <source>
        <dbReference type="EMBL" id="PIU74964.1"/>
    </source>
</evidence>
<dbReference type="EMBL" id="PEVY01000069">
    <property type="protein sequence ID" value="PIU74964.1"/>
    <property type="molecule type" value="Genomic_DNA"/>
</dbReference>
<proteinExistence type="inferred from homology"/>
<dbReference type="InterPro" id="IPR050922">
    <property type="entry name" value="LytR/CpsA/Psr_CW_biosynth"/>
</dbReference>
<keyword evidence="2" id="KW-0472">Membrane</keyword>
<accession>A0A2M7AWF6</accession>
<sequence>MENEQQEVTIEQEIHQAKKKRKKGLFVLWLFLAVLLLAGGVLFFKTGRTFQAISLGANDWQKAQDILPEPSDTSSKDPNRLNILLLGLRGADDPSGGLLTDTMMIASIKRDTNQIALISVPRDLYIDMPNYPKKQKINFAYALGEERSRNGGGLVYSRQVISQVTGLYIDYVAAVNFTAFEEVVNELGGVDVYRDQPFSERTQWLYEGKEGKDYWRKSASSTWEFYVPAGSSHMNGEAALYYVRSRYSTSDFDRMRRQQQVIQALKAKAFSLGVLANPIKVYNLLGSVERNVRTNLTFEQIKGLLPLANDIDFNNIKSLVFDTAADGPLYSSTSDGGAYIILPKDENFDKVRQMCRNIFD</sequence>
<evidence type="ECO:0000256" key="2">
    <source>
        <dbReference type="SAM" id="Phobius"/>
    </source>
</evidence>
<organism evidence="4 5">
    <name type="scientific">Candidatus Portnoybacteria bacterium CG06_land_8_20_14_3_00_39_12</name>
    <dbReference type="NCBI Taxonomy" id="1974809"/>
    <lineage>
        <taxon>Bacteria</taxon>
        <taxon>Candidatus Portnoyibacteriota</taxon>
    </lineage>
</organism>
<name>A0A2M7AWF6_9BACT</name>
<evidence type="ECO:0000259" key="3">
    <source>
        <dbReference type="Pfam" id="PF03816"/>
    </source>
</evidence>
<gene>
    <name evidence="4" type="ORF">COS76_03345</name>
</gene>
<dbReference type="Gene3D" id="3.40.630.190">
    <property type="entry name" value="LCP protein"/>
    <property type="match status" value="1"/>
</dbReference>
<dbReference type="NCBIfam" id="TIGR00350">
    <property type="entry name" value="lytR_cpsA_psr"/>
    <property type="match status" value="1"/>
</dbReference>
<feature type="transmembrane region" description="Helical" evidence="2">
    <location>
        <begin position="25"/>
        <end position="44"/>
    </location>
</feature>
<evidence type="ECO:0000313" key="5">
    <source>
        <dbReference type="Proteomes" id="UP000228775"/>
    </source>
</evidence>